<feature type="region of interest" description="Disordered" evidence="1">
    <location>
        <begin position="239"/>
        <end position="261"/>
    </location>
</feature>
<feature type="compositionally biased region" description="Polar residues" evidence="1">
    <location>
        <begin position="1"/>
        <end position="10"/>
    </location>
</feature>
<organism evidence="2">
    <name type="scientific">Aureoumbra lagunensis</name>
    <dbReference type="NCBI Taxonomy" id="44058"/>
    <lineage>
        <taxon>Eukaryota</taxon>
        <taxon>Sar</taxon>
        <taxon>Stramenopiles</taxon>
        <taxon>Ochrophyta</taxon>
        <taxon>Pelagophyceae</taxon>
        <taxon>Pelagomonadales</taxon>
        <taxon>Aureoumbra</taxon>
    </lineage>
</organism>
<gene>
    <name evidence="2" type="ORF">ALAG00032_LOCUS3189</name>
</gene>
<evidence type="ECO:0008006" key="3">
    <source>
        <dbReference type="Google" id="ProtNLM"/>
    </source>
</evidence>
<evidence type="ECO:0000313" key="2">
    <source>
        <dbReference type="EMBL" id="CAE0362448.1"/>
    </source>
</evidence>
<feature type="compositionally biased region" description="Acidic residues" evidence="1">
    <location>
        <begin position="333"/>
        <end position="346"/>
    </location>
</feature>
<feature type="region of interest" description="Disordered" evidence="1">
    <location>
        <begin position="327"/>
        <end position="353"/>
    </location>
</feature>
<dbReference type="EMBL" id="HBIJ01004527">
    <property type="protein sequence ID" value="CAE0362448.1"/>
    <property type="molecule type" value="Transcribed_RNA"/>
</dbReference>
<protein>
    <recommendedName>
        <fullName evidence="3">PX domain-containing protein</fullName>
    </recommendedName>
</protein>
<dbReference type="Gene3D" id="1.20.1270.60">
    <property type="entry name" value="Arfaptin homology (AH) domain/BAR domain"/>
    <property type="match status" value="1"/>
</dbReference>
<dbReference type="InterPro" id="IPR027267">
    <property type="entry name" value="AH/BAR_dom_sf"/>
</dbReference>
<reference evidence="2" key="1">
    <citation type="submission" date="2021-01" db="EMBL/GenBank/DDBJ databases">
        <authorList>
            <person name="Corre E."/>
            <person name="Pelletier E."/>
            <person name="Niang G."/>
            <person name="Scheremetjew M."/>
            <person name="Finn R."/>
            <person name="Kale V."/>
            <person name="Holt S."/>
            <person name="Cochrane G."/>
            <person name="Meng A."/>
            <person name="Brown T."/>
            <person name="Cohen L."/>
        </authorList>
    </citation>
    <scope>NUCLEOTIDE SEQUENCE</scope>
    <source>
        <strain evidence="2">CCMP1510</strain>
    </source>
</reference>
<feature type="region of interest" description="Disordered" evidence="1">
    <location>
        <begin position="1"/>
        <end position="45"/>
    </location>
</feature>
<accession>A0A7S3JRF1</accession>
<evidence type="ECO:0000256" key="1">
    <source>
        <dbReference type="SAM" id="MobiDB-lite"/>
    </source>
</evidence>
<proteinExistence type="predicted"/>
<sequence>MPFRRSSFSLTLRGEEGNKNRMMSSSMTAEEEIPPPPPNEGTKKRNLSLTSVLPSLGKSNPASQFLTNLSSGPIVNVRDYSEVKLISVSVGTPSKEMYFTTKKLEEYAVRTWSYPLNANVRYTDCEQTMQVKGEGLRRTLHELLWARTALVAEHPGSIIPPLTSDVCGNARILESWFKRCLDHPQLASSAVLKCLTLSPASEFAAAQRDFVADLGTPPPLTIQLSAAFKKGKESFLHITGKEKHSQEEAEDDSSSKIKDTIDNNDDAVSNIRMIKIYEQWIAAQNAILESTLEACQAACIADNDTIKKSKKAVDLVLKNLSSAGTTPLNYDTSNDEINEEKEEDEDIATRNSSSNSEDTFLFLSSVSDASFEGYGPKQVGPALRDMIGYLHAASEAVNCQHAARRKLEAAKENLKKVIASSKARIEYLKKADEHQIAAQQQSSSDTTSGDNGTSPIARAKLALSHFGYKAAGAFNKTAAMVASDDSDVTKAQALLDELQTKFCKINVTLQSEIASLQSDWNQRLHDAFRIYAQAEAERVKASAQLADHLQSSI</sequence>
<name>A0A7S3JRF1_9STRA</name>
<dbReference type="AlphaFoldDB" id="A0A7S3JRF1"/>